<dbReference type="EMBL" id="MCBR01010883">
    <property type="protein sequence ID" value="RKF66848.1"/>
    <property type="molecule type" value="Genomic_DNA"/>
</dbReference>
<accession>A0A420I912</accession>
<name>A0A420I912_9PEZI</name>
<reference evidence="1 2" key="1">
    <citation type="journal article" date="2018" name="BMC Genomics">
        <title>Comparative genome analyses reveal sequence features reflecting distinct modes of host-adaptation between dicot and monocot powdery mildew.</title>
        <authorList>
            <person name="Wu Y."/>
            <person name="Ma X."/>
            <person name="Pan Z."/>
            <person name="Kale S.D."/>
            <person name="Song Y."/>
            <person name="King H."/>
            <person name="Zhang Q."/>
            <person name="Presley C."/>
            <person name="Deng X."/>
            <person name="Wei C.I."/>
            <person name="Xiao S."/>
        </authorList>
    </citation>
    <scope>NUCLEOTIDE SEQUENCE [LARGE SCALE GENOMIC DNA]</scope>
    <source>
        <strain evidence="1">UCSC1</strain>
    </source>
</reference>
<comment type="caution">
    <text evidence="1">The sequence shown here is derived from an EMBL/GenBank/DDBJ whole genome shotgun (WGS) entry which is preliminary data.</text>
</comment>
<evidence type="ECO:0000313" key="1">
    <source>
        <dbReference type="EMBL" id="RKF66848.1"/>
    </source>
</evidence>
<dbReference type="AlphaFoldDB" id="A0A420I912"/>
<protein>
    <submittedName>
        <fullName evidence="1">Uncharacterized protein</fullName>
    </submittedName>
</protein>
<evidence type="ECO:0000313" key="2">
    <source>
        <dbReference type="Proteomes" id="UP000285405"/>
    </source>
</evidence>
<dbReference type="Proteomes" id="UP000285405">
    <property type="component" value="Unassembled WGS sequence"/>
</dbReference>
<sequence length="58" mass="6203">MAPSTHSTTAEKSIVKASEAKLTDVMASLLIIISNQAAQTANLTELDKRIAIIENVSY</sequence>
<gene>
    <name evidence="1" type="ORF">GcC1_108008</name>
</gene>
<proteinExistence type="predicted"/>
<organism evidence="1 2">
    <name type="scientific">Golovinomyces cichoracearum</name>
    <dbReference type="NCBI Taxonomy" id="62708"/>
    <lineage>
        <taxon>Eukaryota</taxon>
        <taxon>Fungi</taxon>
        <taxon>Dikarya</taxon>
        <taxon>Ascomycota</taxon>
        <taxon>Pezizomycotina</taxon>
        <taxon>Leotiomycetes</taxon>
        <taxon>Erysiphales</taxon>
        <taxon>Erysiphaceae</taxon>
        <taxon>Golovinomyces</taxon>
    </lineage>
</organism>